<dbReference type="Pfam" id="PF03279">
    <property type="entry name" value="Lip_A_acyltrans"/>
    <property type="match status" value="1"/>
</dbReference>
<dbReference type="PANTHER" id="PTHR30606">
    <property type="entry name" value="LIPID A BIOSYNTHESIS LAUROYL ACYLTRANSFERASE"/>
    <property type="match status" value="1"/>
</dbReference>
<proteinExistence type="predicted"/>
<dbReference type="HOGENOM" id="CLU_049421_2_0_7"/>
<dbReference type="GO" id="GO:0005886">
    <property type="term" value="C:plasma membrane"/>
    <property type="evidence" value="ECO:0007669"/>
    <property type="project" value="UniProtKB-SubCell"/>
</dbReference>
<keyword evidence="3" id="KW-0997">Cell inner membrane</keyword>
<dbReference type="Proteomes" id="UP000007844">
    <property type="component" value="Chromosome"/>
</dbReference>
<evidence type="ECO:0000256" key="6">
    <source>
        <dbReference type="ARBA" id="ARBA00023315"/>
    </source>
</evidence>
<keyword evidence="9" id="KW-1185">Reference proteome</keyword>
<dbReference type="KEGG" id="daf:Desaf_3682"/>
<keyword evidence="7" id="KW-0812">Transmembrane</keyword>
<dbReference type="EMBL" id="CP003221">
    <property type="protein sequence ID" value="EGJ51959.1"/>
    <property type="molecule type" value="Genomic_DNA"/>
</dbReference>
<keyword evidence="2" id="KW-1003">Cell membrane</keyword>
<evidence type="ECO:0000256" key="5">
    <source>
        <dbReference type="ARBA" id="ARBA00023136"/>
    </source>
</evidence>
<gene>
    <name evidence="8" type="ORF">Desaf_3682</name>
</gene>
<sequence>MSENRQRRWSSRSVGARWQHQFFYLLIRLGGRWSAYLFARLVVGWYMLLRPDLRKRCRPYLVRRFPGEGANFRQSFKLSYALAQAIIDRAMVGILGPGRLKVEFRGREKLTPLMEARQGFILMGAHVGCWQAAMSAIDFLGMPVNMLITREAGDVDRHWFEHRKGDMPFKIIDPSGYLGGTLDMIAALKNGEVVCVMGDRTFGSEGSALALPFLGEPAQFPVSAYKLASATGAPVVVMLSHKSGPDSYVLEIARIINVPERLPRGRAGVAPYARQFVQALEAFVGEHPYQFFNFFDMWAGGPAERTDAAEPTARAYAQGEKT</sequence>
<accession>F3YZD0</accession>
<dbReference type="PANTHER" id="PTHR30606:SF10">
    <property type="entry name" value="PHOSPHATIDYLINOSITOL MANNOSIDE ACYLTRANSFERASE"/>
    <property type="match status" value="1"/>
</dbReference>
<dbReference type="InterPro" id="IPR004960">
    <property type="entry name" value="LipA_acyltrans"/>
</dbReference>
<dbReference type="STRING" id="690850.Desaf_3682"/>
<keyword evidence="4 8" id="KW-0808">Transferase</keyword>
<dbReference type="RefSeq" id="WP_014261566.1">
    <property type="nucleotide sequence ID" value="NC_016629.1"/>
</dbReference>
<keyword evidence="7" id="KW-1133">Transmembrane helix</keyword>
<protein>
    <submittedName>
        <fullName evidence="8">Lipid A biosynthesis acyltransferase</fullName>
    </submittedName>
</protein>
<feature type="transmembrane region" description="Helical" evidence="7">
    <location>
        <begin position="21"/>
        <end position="48"/>
    </location>
</feature>
<dbReference type="eggNOG" id="COG4261">
    <property type="taxonomic scope" value="Bacteria"/>
</dbReference>
<evidence type="ECO:0000256" key="3">
    <source>
        <dbReference type="ARBA" id="ARBA00022519"/>
    </source>
</evidence>
<keyword evidence="5 7" id="KW-0472">Membrane</keyword>
<organism evidence="8 9">
    <name type="scientific">Desulfocurvibacter africanus subsp. africanus str. Walvis Bay</name>
    <dbReference type="NCBI Taxonomy" id="690850"/>
    <lineage>
        <taxon>Bacteria</taxon>
        <taxon>Pseudomonadati</taxon>
        <taxon>Thermodesulfobacteriota</taxon>
        <taxon>Desulfovibrionia</taxon>
        <taxon>Desulfovibrionales</taxon>
        <taxon>Desulfovibrionaceae</taxon>
        <taxon>Desulfocurvibacter</taxon>
    </lineage>
</organism>
<comment type="subcellular location">
    <subcellularLocation>
        <location evidence="1">Cell inner membrane</location>
    </subcellularLocation>
</comment>
<evidence type="ECO:0000313" key="8">
    <source>
        <dbReference type="EMBL" id="EGJ51959.1"/>
    </source>
</evidence>
<dbReference type="GO" id="GO:0016746">
    <property type="term" value="F:acyltransferase activity"/>
    <property type="evidence" value="ECO:0007669"/>
    <property type="project" value="UniProtKB-KW"/>
</dbReference>
<evidence type="ECO:0000256" key="7">
    <source>
        <dbReference type="SAM" id="Phobius"/>
    </source>
</evidence>
<dbReference type="GO" id="GO:0009247">
    <property type="term" value="P:glycolipid biosynthetic process"/>
    <property type="evidence" value="ECO:0007669"/>
    <property type="project" value="UniProtKB-ARBA"/>
</dbReference>
<evidence type="ECO:0000256" key="4">
    <source>
        <dbReference type="ARBA" id="ARBA00022679"/>
    </source>
</evidence>
<evidence type="ECO:0000313" key="9">
    <source>
        <dbReference type="Proteomes" id="UP000007844"/>
    </source>
</evidence>
<dbReference type="CDD" id="cd07984">
    <property type="entry name" value="LPLAT_LABLAT-like"/>
    <property type="match status" value="1"/>
</dbReference>
<name>F3YZD0_DESAF</name>
<evidence type="ECO:0000256" key="2">
    <source>
        <dbReference type="ARBA" id="ARBA00022475"/>
    </source>
</evidence>
<reference evidence="8 9" key="1">
    <citation type="journal article" date="2011" name="J. Bacteriol.">
        <title>Genome sequence of the mercury-methylating and pleomorphic Desulfovibrio africanus Strain Walvis Bay.</title>
        <authorList>
            <person name="Brown S.D."/>
            <person name="Wall J.D."/>
            <person name="Kucken A.M."/>
            <person name="Gilmour C.C."/>
            <person name="Podar M."/>
            <person name="Brandt C.C."/>
            <person name="Teshima H."/>
            <person name="Detter J.C."/>
            <person name="Han C.S."/>
            <person name="Land M.L."/>
            <person name="Lucas S."/>
            <person name="Han J."/>
            <person name="Pennacchio L."/>
            <person name="Nolan M."/>
            <person name="Pitluck S."/>
            <person name="Woyke T."/>
            <person name="Goodwin L."/>
            <person name="Palumbo A.V."/>
            <person name="Elias D.A."/>
        </authorList>
    </citation>
    <scope>NUCLEOTIDE SEQUENCE [LARGE SCALE GENOMIC DNA]</scope>
    <source>
        <strain evidence="8 9">Walvis Bay</strain>
    </source>
</reference>
<dbReference type="AlphaFoldDB" id="F3YZD0"/>
<evidence type="ECO:0000256" key="1">
    <source>
        <dbReference type="ARBA" id="ARBA00004533"/>
    </source>
</evidence>
<keyword evidence="6 8" id="KW-0012">Acyltransferase</keyword>